<dbReference type="OrthoDB" id="2145983at2759"/>
<protein>
    <submittedName>
        <fullName evidence="2">Uncharacterized protein</fullName>
    </submittedName>
</protein>
<keyword evidence="3" id="KW-1185">Reference proteome</keyword>
<dbReference type="InParanoid" id="A0A078B4M3"/>
<name>A0A078B4M3_STYLE</name>
<organism evidence="2 3">
    <name type="scientific">Stylonychia lemnae</name>
    <name type="common">Ciliate</name>
    <dbReference type="NCBI Taxonomy" id="5949"/>
    <lineage>
        <taxon>Eukaryota</taxon>
        <taxon>Sar</taxon>
        <taxon>Alveolata</taxon>
        <taxon>Ciliophora</taxon>
        <taxon>Intramacronucleata</taxon>
        <taxon>Spirotrichea</taxon>
        <taxon>Stichotrichia</taxon>
        <taxon>Sporadotrichida</taxon>
        <taxon>Oxytrichidae</taxon>
        <taxon>Stylonychinae</taxon>
        <taxon>Stylonychia</taxon>
    </lineage>
</organism>
<evidence type="ECO:0000313" key="3">
    <source>
        <dbReference type="Proteomes" id="UP000039865"/>
    </source>
</evidence>
<gene>
    <name evidence="2" type="primary">Contig8940.g9557</name>
    <name evidence="2" type="ORF">STYLEM_17579</name>
</gene>
<dbReference type="EMBL" id="CCKQ01016586">
    <property type="protein sequence ID" value="CDW88458.1"/>
    <property type="molecule type" value="Genomic_DNA"/>
</dbReference>
<evidence type="ECO:0000313" key="2">
    <source>
        <dbReference type="EMBL" id="CDW88458.1"/>
    </source>
</evidence>
<dbReference type="Proteomes" id="UP000039865">
    <property type="component" value="Unassembled WGS sequence"/>
</dbReference>
<reference evidence="2 3" key="1">
    <citation type="submission" date="2014-06" db="EMBL/GenBank/DDBJ databases">
        <authorList>
            <person name="Swart Estienne"/>
        </authorList>
    </citation>
    <scope>NUCLEOTIDE SEQUENCE [LARGE SCALE GENOMIC DNA]</scope>
    <source>
        <strain evidence="2 3">130c</strain>
    </source>
</reference>
<accession>A0A078B4M3</accession>
<feature type="region of interest" description="Disordered" evidence="1">
    <location>
        <begin position="857"/>
        <end position="876"/>
    </location>
</feature>
<sequence>MQALDSSVQFSQLYEKQRIEERNIQIAKSILDSIDQLETEPDSVKRWGWELIQNAQDASDPEKPVKIRIILEYDKLRFLHNGKPFSLKDIMNLVDKGSDKDRPQYFSEQLQPKDDFDSFLQGNNNAFSQQINNVQILNLDNMVIPETTGRDTKNVNQMLSYNKKSSEVLQNLDNHENWPFLSNYESGLDFDTTFTYYLSEQGVRNAKEGLKNLIASIPYVIAFSKKIETIEIFDKTEQQRQQYTFRIERDPVVVSGETEILKYFINDEEKYLIHSFNKYTQLACLVLKTEENFYEICEKDSCIPNFFVDYPLIGSQSLRFSVVFNSHLFYPNEKRSGICLDESLGFKAQLNTQHQLAGDKNRFLKNLLINPIITKFVNSAIIECKGGLTPLKNIMIPNIELHKLKSVNYYLQQFDSQLKSFFIAVFDDPDWKPHLSNTQKCSLFQILAALDDVKKFLQKIYLYIANYKDLNYKERIKEFKLYVDQNNLLKKLVELQIDEEIDENYKKICLSYGYDLRAKLFNNSFIPHNYRNISKMNVEKLDYELSQDVNRILEKYKSHNYQKPNRNQIFSCQGSHDNNLSCLLNIDNETKLQKFTFQIIGLSKSQVCNVKNVTEQLWNECSRISVHYLRKQVKQADTLCQLEQKLGLMISAINFLKLFYAVISDYNKLYTLKPSITKSKTLHTSLPQAILLRNLKDNHEIFTSFKLCQEFDQIIVGRCSSIDYIKKSESFINRFDKLHQSTFKDININYATATEYYFPKYSKERKNILVKLRQNGEMTNLLYEIYQNEQEVQMRLLTKAKKSNYQVLEAILKYVGEKEQISQKFIDVMNSYALERMNDQGLKELIDNMEYIASNNKQQPQAQPQLQISNQNQIGF</sequence>
<proteinExistence type="predicted"/>
<dbReference type="AlphaFoldDB" id="A0A078B4M3"/>
<evidence type="ECO:0000256" key="1">
    <source>
        <dbReference type="SAM" id="MobiDB-lite"/>
    </source>
</evidence>